<dbReference type="InterPro" id="IPR036047">
    <property type="entry name" value="F-box-like_dom_sf"/>
</dbReference>
<gene>
    <name evidence="2" type="ORF">COLO4_07233</name>
</gene>
<feature type="domain" description="F-box" evidence="1">
    <location>
        <begin position="22"/>
        <end position="63"/>
    </location>
</feature>
<reference evidence="3" key="1">
    <citation type="submission" date="2013-09" db="EMBL/GenBank/DDBJ databases">
        <title>Corchorus olitorius genome sequencing.</title>
        <authorList>
            <person name="Alam M."/>
            <person name="Haque M.S."/>
            <person name="Islam M.S."/>
            <person name="Emdad E.M."/>
            <person name="Islam M.M."/>
            <person name="Ahmed B."/>
            <person name="Halim A."/>
            <person name="Hossen Q.M.M."/>
            <person name="Hossain M.Z."/>
            <person name="Ahmed R."/>
            <person name="Khan M.M."/>
            <person name="Islam R."/>
            <person name="Rashid M.M."/>
            <person name="Khan S.A."/>
            <person name="Rahman M.S."/>
            <person name="Alam M."/>
            <person name="Yahiya A.S."/>
            <person name="Khan M.S."/>
            <person name="Azam M.S."/>
            <person name="Haque T."/>
            <person name="Lashkar M.Z.H."/>
            <person name="Akhand A.I."/>
            <person name="Morshed G."/>
            <person name="Roy S."/>
            <person name="Uddin K.S."/>
            <person name="Rabeya T."/>
            <person name="Hossain A.S."/>
            <person name="Chowdhury A."/>
            <person name="Snigdha A.R."/>
            <person name="Mortoza M.S."/>
            <person name="Matin S.A."/>
            <person name="Hoque S.M.E."/>
            <person name="Islam M.K."/>
            <person name="Roy D.K."/>
            <person name="Haider R."/>
            <person name="Moosa M.M."/>
            <person name="Elias S.M."/>
            <person name="Hasan A.M."/>
            <person name="Jahan S."/>
            <person name="Shafiuddin M."/>
            <person name="Mahmood N."/>
            <person name="Shommy N.S."/>
        </authorList>
    </citation>
    <scope>NUCLEOTIDE SEQUENCE [LARGE SCALE GENOMIC DNA]</scope>
    <source>
        <strain evidence="3">cv. O-4</strain>
    </source>
</reference>
<dbReference type="AlphaFoldDB" id="A0A1R3KKF4"/>
<name>A0A1R3KKF4_9ROSI</name>
<dbReference type="PANTHER" id="PTHR32278">
    <property type="entry name" value="F-BOX DOMAIN-CONTAINING PROTEIN"/>
    <property type="match status" value="1"/>
</dbReference>
<evidence type="ECO:0000313" key="2">
    <source>
        <dbReference type="EMBL" id="OMP07565.1"/>
    </source>
</evidence>
<comment type="caution">
    <text evidence="2">The sequence shown here is derived from an EMBL/GenBank/DDBJ whole genome shotgun (WGS) entry which is preliminary data.</text>
</comment>
<evidence type="ECO:0000313" key="3">
    <source>
        <dbReference type="Proteomes" id="UP000187203"/>
    </source>
</evidence>
<sequence length="267" mass="30478">MEKENYDTKKEEQKEKSAAVLLDELPEGCIAKIVSLTTPADACRVSCVSATVRSAAASDYVWSNFLPSDYPTILSRSADPHFSSLSFSSKKQLFSYLSDNPILIDEGKKWISHPESRFKEVARLKVVWWFEIRGKIRTSELSLNTNYAAYLVFKLQDEAYGFEYYPTEVSLVLGDDEICSKSVVLNPMNEEMPGQFWHWDEPDYIVTNYSTLSRPKERADGWLEIEIGDFFNRYGDNEMEMKVMEVKAGEPKSGFILQGIEIRPKAG</sequence>
<dbReference type="Proteomes" id="UP000187203">
    <property type="component" value="Unassembled WGS sequence"/>
</dbReference>
<dbReference type="EMBL" id="AWUE01013162">
    <property type="protein sequence ID" value="OMP07565.1"/>
    <property type="molecule type" value="Genomic_DNA"/>
</dbReference>
<dbReference type="OrthoDB" id="1918565at2759"/>
<protein>
    <recommendedName>
        <fullName evidence="1">F-box domain-containing protein</fullName>
    </recommendedName>
</protein>
<dbReference type="PANTHER" id="PTHR32278:SF111">
    <property type="entry name" value="F-BOX PROTEIN PP2-B12-RELATED"/>
    <property type="match status" value="1"/>
</dbReference>
<dbReference type="STRING" id="93759.A0A1R3KKF4"/>
<dbReference type="Pfam" id="PF00646">
    <property type="entry name" value="F-box"/>
    <property type="match status" value="1"/>
</dbReference>
<keyword evidence="3" id="KW-1185">Reference proteome</keyword>
<dbReference type="CDD" id="cd22162">
    <property type="entry name" value="F-box_AtSKIP3-like"/>
    <property type="match status" value="1"/>
</dbReference>
<evidence type="ECO:0000259" key="1">
    <source>
        <dbReference type="Pfam" id="PF00646"/>
    </source>
</evidence>
<dbReference type="Gene3D" id="1.20.1280.50">
    <property type="match status" value="1"/>
</dbReference>
<proteinExistence type="predicted"/>
<organism evidence="2 3">
    <name type="scientific">Corchorus olitorius</name>
    <dbReference type="NCBI Taxonomy" id="93759"/>
    <lineage>
        <taxon>Eukaryota</taxon>
        <taxon>Viridiplantae</taxon>
        <taxon>Streptophyta</taxon>
        <taxon>Embryophyta</taxon>
        <taxon>Tracheophyta</taxon>
        <taxon>Spermatophyta</taxon>
        <taxon>Magnoliopsida</taxon>
        <taxon>eudicotyledons</taxon>
        <taxon>Gunneridae</taxon>
        <taxon>Pentapetalae</taxon>
        <taxon>rosids</taxon>
        <taxon>malvids</taxon>
        <taxon>Malvales</taxon>
        <taxon>Malvaceae</taxon>
        <taxon>Grewioideae</taxon>
        <taxon>Apeibeae</taxon>
        <taxon>Corchorus</taxon>
    </lineage>
</organism>
<dbReference type="SUPFAM" id="SSF81383">
    <property type="entry name" value="F-box domain"/>
    <property type="match status" value="1"/>
</dbReference>
<accession>A0A1R3KKF4</accession>
<dbReference type="InterPro" id="IPR025886">
    <property type="entry name" value="PP2-like"/>
</dbReference>
<dbReference type="InterPro" id="IPR001810">
    <property type="entry name" value="F-box_dom"/>
</dbReference>
<dbReference type="Pfam" id="PF14299">
    <property type="entry name" value="PP2"/>
    <property type="match status" value="1"/>
</dbReference>